<keyword evidence="2" id="KW-0808">Transferase</keyword>
<dbReference type="PANTHER" id="PTHR46165">
    <property type="entry name" value="SET AND MYND DOMAIN-CONTAINING PROTEIN 4"/>
    <property type="match status" value="1"/>
</dbReference>
<evidence type="ECO:0000256" key="6">
    <source>
        <dbReference type="ARBA" id="ARBA00022833"/>
    </source>
</evidence>
<evidence type="ECO:0000256" key="1">
    <source>
        <dbReference type="ARBA" id="ARBA00022603"/>
    </source>
</evidence>
<dbReference type="Pfam" id="PF01753">
    <property type="entry name" value="zf-MYND"/>
    <property type="match status" value="1"/>
</dbReference>
<dbReference type="PANTHER" id="PTHR46165:SF2">
    <property type="entry name" value="SET AND MYND DOMAIN-CONTAINING PROTEIN 4"/>
    <property type="match status" value="1"/>
</dbReference>
<keyword evidence="6" id="KW-0862">Zinc</keyword>
<gene>
    <name evidence="8" type="ORF">G9C98_000002</name>
</gene>
<dbReference type="PROSITE" id="PS50280">
    <property type="entry name" value="SET"/>
    <property type="match status" value="1"/>
</dbReference>
<dbReference type="Proteomes" id="UP000729913">
    <property type="component" value="Unassembled WGS sequence"/>
</dbReference>
<comment type="caution">
    <text evidence="8">The sequence shown here is derived from an EMBL/GenBank/DDBJ whole genome shotgun (WGS) entry which is preliminary data.</text>
</comment>
<reference evidence="8" key="1">
    <citation type="submission" date="2020-03" db="EMBL/GenBank/DDBJ databases">
        <authorList>
            <person name="Chebbi M.A."/>
            <person name="Drezen J.M."/>
        </authorList>
    </citation>
    <scope>NUCLEOTIDE SEQUENCE</scope>
    <source>
        <tissue evidence="8">Whole body</tissue>
    </source>
</reference>
<keyword evidence="9" id="KW-1185">Reference proteome</keyword>
<dbReference type="GO" id="GO:0032259">
    <property type="term" value="P:methylation"/>
    <property type="evidence" value="ECO:0007669"/>
    <property type="project" value="UniProtKB-KW"/>
</dbReference>
<evidence type="ECO:0000256" key="5">
    <source>
        <dbReference type="ARBA" id="ARBA00022771"/>
    </source>
</evidence>
<keyword evidence="1" id="KW-0489">Methyltransferase</keyword>
<dbReference type="GO" id="GO:0005634">
    <property type="term" value="C:nucleus"/>
    <property type="evidence" value="ECO:0007669"/>
    <property type="project" value="TreeGrafter"/>
</dbReference>
<proteinExistence type="predicted"/>
<feature type="domain" description="SET" evidence="7">
    <location>
        <begin position="167"/>
        <end position="343"/>
    </location>
</feature>
<dbReference type="GO" id="GO:0008270">
    <property type="term" value="F:zinc ion binding"/>
    <property type="evidence" value="ECO:0007669"/>
    <property type="project" value="UniProtKB-KW"/>
</dbReference>
<keyword evidence="4" id="KW-0479">Metal-binding</keyword>
<reference evidence="8" key="2">
    <citation type="submission" date="2021-04" db="EMBL/GenBank/DDBJ databases">
        <title>Genome-wide patterns of bracovirus chromosomal integration into multiple host tissues during parasitism.</title>
        <authorList>
            <person name="Chebbi M.A.C."/>
        </authorList>
    </citation>
    <scope>NUCLEOTIDE SEQUENCE</scope>
    <source>
        <tissue evidence="8">Whole body</tissue>
    </source>
</reference>
<keyword evidence="3" id="KW-0949">S-adenosyl-L-methionine</keyword>
<dbReference type="InterPro" id="IPR001214">
    <property type="entry name" value="SET_dom"/>
</dbReference>
<evidence type="ECO:0000256" key="4">
    <source>
        <dbReference type="ARBA" id="ARBA00022723"/>
    </source>
</evidence>
<evidence type="ECO:0000313" key="8">
    <source>
        <dbReference type="EMBL" id="KAG8042011.1"/>
    </source>
</evidence>
<evidence type="ECO:0000256" key="3">
    <source>
        <dbReference type="ARBA" id="ARBA00022691"/>
    </source>
</evidence>
<dbReference type="GO" id="GO:0042826">
    <property type="term" value="F:histone deacetylase binding"/>
    <property type="evidence" value="ECO:0007669"/>
    <property type="project" value="TreeGrafter"/>
</dbReference>
<dbReference type="GO" id="GO:0008168">
    <property type="term" value="F:methyltransferase activity"/>
    <property type="evidence" value="ECO:0007669"/>
    <property type="project" value="UniProtKB-KW"/>
</dbReference>
<sequence>MMSYLLHLLKLDKNIVKYTTKSNEEANKLLAEAKEQLNKKISPWYSVIEIYTKAMVYAEPNSSELAKAYANRSAIFCNEGLYEDCLLDVDKALTLGYPDELKAKLYFRRVKALWESNKYIPCKKCTKVIFCNEACREAAWNKFHDIECEILASLPKDKFAWFDIMSVQLTIKAIKEAGSLGSLKKLVDEIKSNSDKNNFEKKIKHKSYSTIYNLYSDLKFSQKSNLYKDYPVRSAYLLSVFASKTQLLNNTSDDLRDLVNNELAIFLGGLILRHMNISSLNTFEGMIVKDKIKYKRSKLLGSIASYFNHSCDDNVSCNQYADKLVIRAIRNIKKDEQLFITYGPLFQTDTIKERREKLELQYNFLCNCIPCSKNWGPDSVISSWMDQALLIDRKYRVIAVYQKYSHFFKVATEKEINDKMNFDTAYIAVLLDIINELCENVSYPCIELISFKAALSYNYVATG</sequence>
<evidence type="ECO:0000313" key="9">
    <source>
        <dbReference type="Proteomes" id="UP000729913"/>
    </source>
</evidence>
<dbReference type="AlphaFoldDB" id="A0A8J5QZN6"/>
<dbReference type="InterPro" id="IPR002893">
    <property type="entry name" value="Znf_MYND"/>
</dbReference>
<keyword evidence="5" id="KW-0863">Zinc-finger</keyword>
<evidence type="ECO:0000259" key="7">
    <source>
        <dbReference type="PROSITE" id="PS50280"/>
    </source>
</evidence>
<protein>
    <recommendedName>
        <fullName evidence="7">SET domain-containing protein</fullName>
    </recommendedName>
</protein>
<organism evidence="8 9">
    <name type="scientific">Cotesia typhae</name>
    <dbReference type="NCBI Taxonomy" id="2053667"/>
    <lineage>
        <taxon>Eukaryota</taxon>
        <taxon>Metazoa</taxon>
        <taxon>Ecdysozoa</taxon>
        <taxon>Arthropoda</taxon>
        <taxon>Hexapoda</taxon>
        <taxon>Insecta</taxon>
        <taxon>Pterygota</taxon>
        <taxon>Neoptera</taxon>
        <taxon>Endopterygota</taxon>
        <taxon>Hymenoptera</taxon>
        <taxon>Apocrita</taxon>
        <taxon>Ichneumonoidea</taxon>
        <taxon>Braconidae</taxon>
        <taxon>Microgastrinae</taxon>
        <taxon>Cotesia</taxon>
    </lineage>
</organism>
<name>A0A8J5QZN6_9HYME</name>
<dbReference type="OrthoDB" id="7770870at2759"/>
<dbReference type="Pfam" id="PF00856">
    <property type="entry name" value="SET"/>
    <property type="match status" value="1"/>
</dbReference>
<dbReference type="GO" id="GO:0005737">
    <property type="term" value="C:cytoplasm"/>
    <property type="evidence" value="ECO:0007669"/>
    <property type="project" value="TreeGrafter"/>
</dbReference>
<evidence type="ECO:0000256" key="2">
    <source>
        <dbReference type="ARBA" id="ARBA00022679"/>
    </source>
</evidence>
<dbReference type="EMBL" id="JAAOIC020000003">
    <property type="protein sequence ID" value="KAG8042011.1"/>
    <property type="molecule type" value="Genomic_DNA"/>
</dbReference>
<accession>A0A8J5QZN6</accession>
<dbReference type="InterPro" id="IPR052097">
    <property type="entry name" value="SET-MYND_domain_protein"/>
</dbReference>